<reference evidence="3" key="2">
    <citation type="submission" date="2015-01" db="EMBL/GenBank/DDBJ databases">
        <title>Evolutionary Origins and Diversification of the Mycorrhizal Mutualists.</title>
        <authorList>
            <consortium name="DOE Joint Genome Institute"/>
            <consortium name="Mycorrhizal Genomics Consortium"/>
            <person name="Kohler A."/>
            <person name="Kuo A."/>
            <person name="Nagy L.G."/>
            <person name="Floudas D."/>
            <person name="Copeland A."/>
            <person name="Barry K.W."/>
            <person name="Cichocki N."/>
            <person name="Veneault-Fourrey C."/>
            <person name="LaButti K."/>
            <person name="Lindquist E.A."/>
            <person name="Lipzen A."/>
            <person name="Lundell T."/>
            <person name="Morin E."/>
            <person name="Murat C."/>
            <person name="Riley R."/>
            <person name="Ohm R."/>
            <person name="Sun H."/>
            <person name="Tunlid A."/>
            <person name="Henrissat B."/>
            <person name="Grigoriev I.V."/>
            <person name="Hibbett D.S."/>
            <person name="Martin F."/>
        </authorList>
    </citation>
    <scope>NUCLEOTIDE SEQUENCE [LARGE SCALE GENOMIC DNA]</scope>
    <source>
        <strain evidence="3">F 1598</strain>
    </source>
</reference>
<dbReference type="InParanoid" id="A0A0C3BGR4"/>
<protein>
    <recommendedName>
        <fullName evidence="4">PPPDE domain-containing protein</fullName>
    </recommendedName>
</protein>
<evidence type="ECO:0000313" key="2">
    <source>
        <dbReference type="EMBL" id="KIM76537.1"/>
    </source>
</evidence>
<dbReference type="Proteomes" id="UP000054166">
    <property type="component" value="Unassembled WGS sequence"/>
</dbReference>
<dbReference type="EMBL" id="KN833034">
    <property type="protein sequence ID" value="KIM76537.1"/>
    <property type="molecule type" value="Genomic_DNA"/>
</dbReference>
<dbReference type="AlphaFoldDB" id="A0A0C3BGR4"/>
<reference evidence="2 3" key="1">
    <citation type="submission" date="2014-04" db="EMBL/GenBank/DDBJ databases">
        <authorList>
            <consortium name="DOE Joint Genome Institute"/>
            <person name="Kuo A."/>
            <person name="Tarkka M."/>
            <person name="Buscot F."/>
            <person name="Kohler A."/>
            <person name="Nagy L.G."/>
            <person name="Floudas D."/>
            <person name="Copeland A."/>
            <person name="Barry K.W."/>
            <person name="Cichocki N."/>
            <person name="Veneault-Fourrey C."/>
            <person name="LaButti K."/>
            <person name="Lindquist E.A."/>
            <person name="Lipzen A."/>
            <person name="Lundell T."/>
            <person name="Morin E."/>
            <person name="Murat C."/>
            <person name="Sun H."/>
            <person name="Tunlid A."/>
            <person name="Henrissat B."/>
            <person name="Grigoriev I.V."/>
            <person name="Hibbett D.S."/>
            <person name="Martin F."/>
            <person name="Nordberg H.P."/>
            <person name="Cantor M.N."/>
            <person name="Hua S.X."/>
        </authorList>
    </citation>
    <scope>NUCLEOTIDE SEQUENCE [LARGE SCALE GENOMIC DNA]</scope>
    <source>
        <strain evidence="2 3">F 1598</strain>
    </source>
</reference>
<gene>
    <name evidence="2" type="ORF">PILCRDRAFT_826297</name>
</gene>
<proteinExistence type="predicted"/>
<feature type="compositionally biased region" description="Low complexity" evidence="1">
    <location>
        <begin position="143"/>
        <end position="162"/>
    </location>
</feature>
<accession>A0A0C3BGR4</accession>
<evidence type="ECO:0000313" key="3">
    <source>
        <dbReference type="Proteomes" id="UP000054166"/>
    </source>
</evidence>
<evidence type="ECO:0008006" key="4">
    <source>
        <dbReference type="Google" id="ProtNLM"/>
    </source>
</evidence>
<feature type="region of interest" description="Disordered" evidence="1">
    <location>
        <begin position="318"/>
        <end position="397"/>
    </location>
</feature>
<evidence type="ECO:0000256" key="1">
    <source>
        <dbReference type="SAM" id="MobiDB-lite"/>
    </source>
</evidence>
<dbReference type="HOGENOM" id="CLU_754621_0_0_1"/>
<name>A0A0C3BGR4_PILCF</name>
<keyword evidence="3" id="KW-1185">Reference proteome</keyword>
<organism evidence="2 3">
    <name type="scientific">Piloderma croceum (strain F 1598)</name>
    <dbReference type="NCBI Taxonomy" id="765440"/>
    <lineage>
        <taxon>Eukaryota</taxon>
        <taxon>Fungi</taxon>
        <taxon>Dikarya</taxon>
        <taxon>Basidiomycota</taxon>
        <taxon>Agaricomycotina</taxon>
        <taxon>Agaricomycetes</taxon>
        <taxon>Agaricomycetidae</taxon>
        <taxon>Atheliales</taxon>
        <taxon>Atheliaceae</taxon>
        <taxon>Piloderma</taxon>
    </lineage>
</organism>
<feature type="region of interest" description="Disordered" evidence="1">
    <location>
        <begin position="101"/>
        <end position="162"/>
    </location>
</feature>
<sequence length="414" mass="47232">MHVSERFARVLFCLYSAGRSIMATIRSPPPNPSFLPDSRGWTTDLWAKEVLGPENLELTRKSRVVRIAHRKVLRHVQHEYVDVAFRVGDATAWVRVERNGTPARGVPQETIPDARDSRNANNNNDTPVSDQVPLPPTPNRGASSTSLTSMSSTSSSGGSSSTTAHDTVHLLLFRKGVDISLPLAKELDDCTINTMELSENRELSVTEFAVLLQSISKKAAKYDVVFKNCYWYAGAVCDCVCREYPYTLKRDSRRSTIHGFPLGAKLTPNSAFDELYRAWRAEATTLENLKTKQEIDDEREKEVMNKLNVVVETERRKRDEAVEAERRKRDEAVDEAVKEGKRKRDEAVDAAVKEEQRKRDEAVEAERRKRDEAERKRIEAERKRIEAERQRIEAEHRMKDLEEQLKRLQAISGN</sequence>